<dbReference type="AlphaFoldDB" id="A0A558A0M8"/>
<dbReference type="OrthoDB" id="129343at2"/>
<dbReference type="Proteomes" id="UP000318578">
    <property type="component" value="Unassembled WGS sequence"/>
</dbReference>
<gene>
    <name evidence="2" type="ORF">FNH06_30210</name>
</gene>
<organism evidence="2 3">
    <name type="scientific">Amycolatopsis acidiphila</name>
    <dbReference type="NCBI Taxonomy" id="715473"/>
    <lineage>
        <taxon>Bacteria</taxon>
        <taxon>Bacillati</taxon>
        <taxon>Actinomycetota</taxon>
        <taxon>Actinomycetes</taxon>
        <taxon>Pseudonocardiales</taxon>
        <taxon>Pseudonocardiaceae</taxon>
        <taxon>Amycolatopsis</taxon>
    </lineage>
</organism>
<name>A0A558A0M8_9PSEU</name>
<reference evidence="2 3" key="1">
    <citation type="submission" date="2019-07" db="EMBL/GenBank/DDBJ databases">
        <title>New species of Amycolatopsis and Streptomyces.</title>
        <authorList>
            <person name="Duangmal K."/>
            <person name="Teo W.F.A."/>
            <person name="Lipun K."/>
        </authorList>
    </citation>
    <scope>NUCLEOTIDE SEQUENCE [LARGE SCALE GENOMIC DNA]</scope>
    <source>
        <strain evidence="2 3">JCM 30562</strain>
    </source>
</reference>
<protein>
    <submittedName>
        <fullName evidence="2">Ester cyclase</fullName>
    </submittedName>
</protein>
<comment type="caution">
    <text evidence="2">The sequence shown here is derived from an EMBL/GenBank/DDBJ whole genome shotgun (WGS) entry which is preliminary data.</text>
</comment>
<keyword evidence="3" id="KW-1185">Reference proteome</keyword>
<evidence type="ECO:0000313" key="2">
    <source>
        <dbReference type="EMBL" id="TVT17807.1"/>
    </source>
</evidence>
<sequence length="161" mass="17423">MPEWEIAVTTETEALVRRAYHFAQGDVLNIQGFVDLFAEDGVFNGIGGVSGQDSYRGDHLGDVVAWMGKLLPDVHRELHRVNVLGDVVAIELSIRGTFLGPFETPTGAIQPTGAKLDIPTADFWYVRNGKIQEFNCHVGTTTMFAQMGILPDFASAAAAGT</sequence>
<accession>A0A558A0M8</accession>
<feature type="domain" description="SnoaL-like" evidence="1">
    <location>
        <begin position="22"/>
        <end position="133"/>
    </location>
</feature>
<dbReference type="Gene3D" id="3.10.450.50">
    <property type="match status" value="1"/>
</dbReference>
<evidence type="ECO:0000313" key="3">
    <source>
        <dbReference type="Proteomes" id="UP000318578"/>
    </source>
</evidence>
<dbReference type="InterPro" id="IPR032710">
    <property type="entry name" value="NTF2-like_dom_sf"/>
</dbReference>
<dbReference type="Pfam" id="PF12680">
    <property type="entry name" value="SnoaL_2"/>
    <property type="match status" value="1"/>
</dbReference>
<dbReference type="EMBL" id="VJZA01000072">
    <property type="protein sequence ID" value="TVT17807.1"/>
    <property type="molecule type" value="Genomic_DNA"/>
</dbReference>
<dbReference type="SUPFAM" id="SSF54427">
    <property type="entry name" value="NTF2-like"/>
    <property type="match status" value="1"/>
</dbReference>
<evidence type="ECO:0000259" key="1">
    <source>
        <dbReference type="Pfam" id="PF12680"/>
    </source>
</evidence>
<dbReference type="InterPro" id="IPR037401">
    <property type="entry name" value="SnoaL-like"/>
</dbReference>
<proteinExistence type="predicted"/>